<dbReference type="EMBL" id="JABURA010000001">
    <property type="protein sequence ID" value="NUB91974.1"/>
    <property type="molecule type" value="Genomic_DNA"/>
</dbReference>
<dbReference type="Proteomes" id="UP000728647">
    <property type="component" value="Unassembled WGS sequence"/>
</dbReference>
<reference evidence="2 5" key="1">
    <citation type="submission" date="2020-06" db="EMBL/GenBank/DDBJ databases">
        <title>Haloterrigena sp. nov., an extremely halophilic archaeon isolated from a saline sediment.</title>
        <authorList>
            <person name="Liu B.-B."/>
        </authorList>
    </citation>
    <scope>NUCLEOTIDE SEQUENCE</scope>
    <source>
        <strain evidence="2">SYSU A121-1</strain>
        <strain evidence="3 5">SYSU A558-1</strain>
    </source>
</reference>
<feature type="compositionally biased region" description="Acidic residues" evidence="1">
    <location>
        <begin position="63"/>
        <end position="77"/>
    </location>
</feature>
<dbReference type="Proteomes" id="UP001016761">
    <property type="component" value="Unassembled WGS sequence"/>
</dbReference>
<dbReference type="RefSeq" id="WP_174680143.1">
    <property type="nucleotide sequence ID" value="NZ_JABUQZ010000001.1"/>
</dbReference>
<proteinExistence type="predicted"/>
<dbReference type="AlphaFoldDB" id="A0A8J8GPA7"/>
<organism evidence="2 4">
    <name type="scientific">Haloterrigena gelatinilytica</name>
    <dbReference type="NCBI Taxonomy" id="2741724"/>
    <lineage>
        <taxon>Archaea</taxon>
        <taxon>Methanobacteriati</taxon>
        <taxon>Methanobacteriota</taxon>
        <taxon>Stenosarchaea group</taxon>
        <taxon>Halobacteria</taxon>
        <taxon>Halobacteriales</taxon>
        <taxon>Natrialbaceae</taxon>
        <taxon>Haloterrigena</taxon>
    </lineage>
</organism>
<protein>
    <submittedName>
        <fullName evidence="2">Uncharacterized protein</fullName>
    </submittedName>
</protein>
<comment type="caution">
    <text evidence="2">The sequence shown here is derived from an EMBL/GenBank/DDBJ whole genome shotgun (WGS) entry which is preliminary data.</text>
</comment>
<feature type="compositionally biased region" description="Acidic residues" evidence="1">
    <location>
        <begin position="33"/>
        <end position="46"/>
    </location>
</feature>
<feature type="region of interest" description="Disordered" evidence="1">
    <location>
        <begin position="1"/>
        <end position="77"/>
    </location>
</feature>
<sequence length="77" mass="8611">MSDESRFDANADREPLDEQTITEDEPPPAVEFVADDGSTDEDEVSDEDSRQARERREGTGESLESDEGEDVDEDESE</sequence>
<feature type="compositionally biased region" description="Basic and acidic residues" evidence="1">
    <location>
        <begin position="1"/>
        <end position="16"/>
    </location>
</feature>
<feature type="compositionally biased region" description="Acidic residues" evidence="1">
    <location>
        <begin position="17"/>
        <end position="26"/>
    </location>
</feature>
<gene>
    <name evidence="2" type="ORF">HT576_13215</name>
    <name evidence="3" type="ORF">HTZ84_07735</name>
</gene>
<dbReference type="EMBL" id="JABUQZ010000001">
    <property type="protein sequence ID" value="NUC72200.1"/>
    <property type="molecule type" value="Genomic_DNA"/>
</dbReference>
<evidence type="ECO:0000256" key="1">
    <source>
        <dbReference type="SAM" id="MobiDB-lite"/>
    </source>
</evidence>
<feature type="compositionally biased region" description="Basic and acidic residues" evidence="1">
    <location>
        <begin position="47"/>
        <end position="59"/>
    </location>
</feature>
<name>A0A8J8GPA7_9EURY</name>
<evidence type="ECO:0000313" key="2">
    <source>
        <dbReference type="EMBL" id="NUB91974.1"/>
    </source>
</evidence>
<evidence type="ECO:0000313" key="4">
    <source>
        <dbReference type="Proteomes" id="UP000728647"/>
    </source>
</evidence>
<keyword evidence="5" id="KW-1185">Reference proteome</keyword>
<accession>A0A8J8GPA7</accession>
<evidence type="ECO:0000313" key="5">
    <source>
        <dbReference type="Proteomes" id="UP001016761"/>
    </source>
</evidence>
<evidence type="ECO:0000313" key="3">
    <source>
        <dbReference type="EMBL" id="NUC72200.1"/>
    </source>
</evidence>